<reference evidence="1 2" key="1">
    <citation type="journal article" date="2015" name="Nature">
        <title>rRNA introns, odd ribosomes, and small enigmatic genomes across a large radiation of phyla.</title>
        <authorList>
            <person name="Brown C.T."/>
            <person name="Hug L.A."/>
            <person name="Thomas B.C."/>
            <person name="Sharon I."/>
            <person name="Castelle C.J."/>
            <person name="Singh A."/>
            <person name="Wilkins M.J."/>
            <person name="Williams K.H."/>
            <person name="Banfield J.F."/>
        </authorList>
    </citation>
    <scope>NUCLEOTIDE SEQUENCE [LARGE SCALE GENOMIC DNA]</scope>
</reference>
<name>A0A0G1AWW5_UNCKA</name>
<proteinExistence type="predicted"/>
<dbReference type="EMBL" id="LCED01000041">
    <property type="protein sequence ID" value="KKS65454.1"/>
    <property type="molecule type" value="Genomic_DNA"/>
</dbReference>
<protein>
    <submittedName>
        <fullName evidence="1">Uncharacterized protein</fullName>
    </submittedName>
</protein>
<organism evidence="1 2">
    <name type="scientific">candidate division WWE3 bacterium GW2011_GWB1_42_6</name>
    <dbReference type="NCBI Taxonomy" id="1619115"/>
    <lineage>
        <taxon>Bacteria</taxon>
        <taxon>Katanobacteria</taxon>
    </lineage>
</organism>
<sequence>MESNLEFPKLVSRVGENKIKVEGMSGEAEIRIVDDWTAVPGGVGVTCRTWGVEGLDYKADGADILMTPDLETGKSWTPVQMVNSAEVVVDIPEDKGVCCVVRDKEGKVYTVDFSEKNDEEMTQMVWEKGNFICWISKGENPVRITEMESPPFEEGMFLNVPEGAEEFEGVDLKEYWAEVRRQRES</sequence>
<comment type="caution">
    <text evidence="1">The sequence shown here is derived from an EMBL/GenBank/DDBJ whole genome shotgun (WGS) entry which is preliminary data.</text>
</comment>
<dbReference type="AlphaFoldDB" id="A0A0G1AWW5"/>
<accession>A0A0G1AWW5</accession>
<dbReference type="Proteomes" id="UP000033848">
    <property type="component" value="Unassembled WGS sequence"/>
</dbReference>
<gene>
    <name evidence="1" type="ORF">UV35_C0041G0008</name>
</gene>
<evidence type="ECO:0000313" key="2">
    <source>
        <dbReference type="Proteomes" id="UP000033848"/>
    </source>
</evidence>
<evidence type="ECO:0000313" key="1">
    <source>
        <dbReference type="EMBL" id="KKS65454.1"/>
    </source>
</evidence>